<keyword evidence="6" id="KW-0175">Coiled coil</keyword>
<keyword evidence="4" id="KW-0653">Protein transport</keyword>
<accession>A0ABM5UDX7</accession>
<dbReference type="NCBIfam" id="TIGR02499">
    <property type="entry name" value="HrpE_YscL_not"/>
    <property type="match status" value="1"/>
</dbReference>
<feature type="coiled-coil region" evidence="6">
    <location>
        <begin position="44"/>
        <end position="78"/>
    </location>
</feature>
<evidence type="ECO:0000313" key="7">
    <source>
        <dbReference type="EMBL" id="AKP33984.1"/>
    </source>
</evidence>
<evidence type="ECO:0000256" key="5">
    <source>
        <dbReference type="ARBA" id="ARBA00024335"/>
    </source>
</evidence>
<keyword evidence="2" id="KW-0813">Transport</keyword>
<sequence>MNPFHIRVQELDYALPTGVIIPAAQLQEMALCCDILSAARAQAAEILRVANTEKAQQLAQAEQQAEMLVHEARNQIEADVLAQHIRWLVTADQLTASLVTQARQRILAAITSVVTAWATQQAVDQTLIHHLATQVEALAHQDDLVLRVHPQHLPAVIATLGGRVQCVEDESLAEDEALLGSPLLQLSFSLHRHLSQLFLWLQAAPEPEAEAEPLSHQEPADDQCE</sequence>
<evidence type="ECO:0000256" key="3">
    <source>
        <dbReference type="ARBA" id="ARBA00022490"/>
    </source>
</evidence>
<reference evidence="7 8" key="1">
    <citation type="journal article" date="2015" name="Genome Announc.">
        <title>De Novo Genome Sequence of Yersinia aleksiciae Y159T.</title>
        <authorList>
            <person name="Sprague L.D."/>
            <person name="Neubauer H."/>
        </authorList>
    </citation>
    <scope>NUCLEOTIDE SEQUENCE [LARGE SCALE GENOMIC DNA]</scope>
    <source>
        <strain evidence="7 8">159</strain>
    </source>
</reference>
<evidence type="ECO:0000256" key="4">
    <source>
        <dbReference type="ARBA" id="ARBA00022927"/>
    </source>
</evidence>
<protein>
    <submittedName>
        <fullName evidence="7">Type III secretion protein HrpE</fullName>
    </submittedName>
</protein>
<dbReference type="EMBL" id="CP011975">
    <property type="protein sequence ID" value="AKP33984.1"/>
    <property type="molecule type" value="Genomic_DNA"/>
</dbReference>
<evidence type="ECO:0000256" key="6">
    <source>
        <dbReference type="SAM" id="Coils"/>
    </source>
</evidence>
<comment type="similarity">
    <text evidence="5">Belongs to the SctL stator family.</text>
</comment>
<gene>
    <name evidence="7" type="ORF">ACZ76_10740</name>
</gene>
<name>A0ABM5UDX7_YERAE</name>
<evidence type="ECO:0000313" key="8">
    <source>
        <dbReference type="Proteomes" id="UP000069914"/>
    </source>
</evidence>
<dbReference type="RefSeq" id="WP_048618934.1">
    <property type="nucleotide sequence ID" value="NZ_CABMLM010000024.1"/>
</dbReference>
<comment type="subcellular location">
    <subcellularLocation>
        <location evidence="1">Cytoplasm</location>
    </subcellularLocation>
</comment>
<evidence type="ECO:0000256" key="1">
    <source>
        <dbReference type="ARBA" id="ARBA00004496"/>
    </source>
</evidence>
<keyword evidence="8" id="KW-1185">Reference proteome</keyword>
<organism evidence="7 8">
    <name type="scientific">Yersinia aleksiciae</name>
    <dbReference type="NCBI Taxonomy" id="263819"/>
    <lineage>
        <taxon>Bacteria</taxon>
        <taxon>Pseudomonadati</taxon>
        <taxon>Pseudomonadota</taxon>
        <taxon>Gammaproteobacteria</taxon>
        <taxon>Enterobacterales</taxon>
        <taxon>Yersiniaceae</taxon>
        <taxon>Yersinia</taxon>
    </lineage>
</organism>
<proteinExistence type="inferred from homology"/>
<dbReference type="GeneID" id="61904300"/>
<evidence type="ECO:0000256" key="2">
    <source>
        <dbReference type="ARBA" id="ARBA00022448"/>
    </source>
</evidence>
<dbReference type="InterPro" id="IPR012842">
    <property type="entry name" value="T3SS_SctL/SctL2"/>
</dbReference>
<dbReference type="Proteomes" id="UP000069914">
    <property type="component" value="Chromosome"/>
</dbReference>
<keyword evidence="3" id="KW-0963">Cytoplasm</keyword>